<proteinExistence type="predicted"/>
<evidence type="ECO:0000256" key="3">
    <source>
        <dbReference type="SAM" id="SignalP"/>
    </source>
</evidence>
<dbReference type="EMBL" id="BONU01000002">
    <property type="protein sequence ID" value="GIG72026.1"/>
    <property type="molecule type" value="Genomic_DNA"/>
</dbReference>
<feature type="transmembrane region" description="Helical" evidence="2">
    <location>
        <begin position="250"/>
        <end position="274"/>
    </location>
</feature>
<protein>
    <submittedName>
        <fullName evidence="4">Uncharacterized protein</fullName>
    </submittedName>
</protein>
<name>A0A8J3PLM7_9ACTN</name>
<organism evidence="4 5">
    <name type="scientific">Planosporangium flavigriseum</name>
    <dbReference type="NCBI Taxonomy" id="373681"/>
    <lineage>
        <taxon>Bacteria</taxon>
        <taxon>Bacillati</taxon>
        <taxon>Actinomycetota</taxon>
        <taxon>Actinomycetes</taxon>
        <taxon>Micromonosporales</taxon>
        <taxon>Micromonosporaceae</taxon>
        <taxon>Planosporangium</taxon>
    </lineage>
</organism>
<keyword evidence="2" id="KW-1133">Transmembrane helix</keyword>
<keyword evidence="2" id="KW-0472">Membrane</keyword>
<keyword evidence="2" id="KW-0812">Transmembrane</keyword>
<feature type="compositionally biased region" description="Polar residues" evidence="1">
    <location>
        <begin position="176"/>
        <end position="195"/>
    </location>
</feature>
<comment type="caution">
    <text evidence="4">The sequence shown here is derived from an EMBL/GenBank/DDBJ whole genome shotgun (WGS) entry which is preliminary data.</text>
</comment>
<sequence>MATVLAAAALVAGPLLHSPAAYAENGGKERRNGSQVDGQTVSFTGGSVLSMLLCRSEPSERRLTVPAQSRVMFVNRLGQKATLRVNGKALVEVGPNQAAPLLFHYGPVSVSMTFACGTNVVEQFSATSISVTPARQPETPRIAAPQPAVSPTPSATPSAQVKAGTSRSGRGVLSPAQPSTGALATVTADSPTATRSRAGAVPSTAASSSGVPLAAGLSAAGGGDDSGKGGGNAVVVEPLVLMSGTPRDTLSGVLALVAAVCVICVTIAVMRAIITKRTNQTYYA</sequence>
<feature type="compositionally biased region" description="Low complexity" evidence="1">
    <location>
        <begin position="143"/>
        <end position="161"/>
    </location>
</feature>
<evidence type="ECO:0000313" key="5">
    <source>
        <dbReference type="Proteomes" id="UP000653674"/>
    </source>
</evidence>
<feature type="region of interest" description="Disordered" evidence="1">
    <location>
        <begin position="132"/>
        <end position="210"/>
    </location>
</feature>
<feature type="signal peptide" evidence="3">
    <location>
        <begin position="1"/>
        <end position="23"/>
    </location>
</feature>
<gene>
    <name evidence="4" type="ORF">Pfl04_04300</name>
</gene>
<feature type="chain" id="PRO_5035272615" evidence="3">
    <location>
        <begin position="24"/>
        <end position="284"/>
    </location>
</feature>
<evidence type="ECO:0000313" key="4">
    <source>
        <dbReference type="EMBL" id="GIG72026.1"/>
    </source>
</evidence>
<dbReference type="RefSeq" id="WP_168074805.1">
    <property type="nucleotide sequence ID" value="NZ_BAAAQJ010000008.1"/>
</dbReference>
<evidence type="ECO:0000256" key="1">
    <source>
        <dbReference type="SAM" id="MobiDB-lite"/>
    </source>
</evidence>
<evidence type="ECO:0000256" key="2">
    <source>
        <dbReference type="SAM" id="Phobius"/>
    </source>
</evidence>
<dbReference type="AlphaFoldDB" id="A0A8J3PLM7"/>
<keyword evidence="5" id="KW-1185">Reference proteome</keyword>
<keyword evidence="3" id="KW-0732">Signal</keyword>
<dbReference type="Proteomes" id="UP000653674">
    <property type="component" value="Unassembled WGS sequence"/>
</dbReference>
<accession>A0A8J3PLM7</accession>
<reference evidence="4" key="1">
    <citation type="submission" date="2021-01" db="EMBL/GenBank/DDBJ databases">
        <title>Whole genome shotgun sequence of Planosporangium flavigriseum NBRC 105377.</title>
        <authorList>
            <person name="Komaki H."/>
            <person name="Tamura T."/>
        </authorList>
    </citation>
    <scope>NUCLEOTIDE SEQUENCE</scope>
    <source>
        <strain evidence="4">NBRC 105377</strain>
    </source>
</reference>